<dbReference type="InterPro" id="IPR027385">
    <property type="entry name" value="Beta-barrel_OMP"/>
</dbReference>
<proteinExistence type="predicted"/>
<dbReference type="Proteomes" id="UP001155586">
    <property type="component" value="Unassembled WGS sequence"/>
</dbReference>
<organism evidence="3 4">
    <name type="scientific">Vibrio paucivorans</name>
    <dbReference type="NCBI Taxonomy" id="2829489"/>
    <lineage>
        <taxon>Bacteria</taxon>
        <taxon>Pseudomonadati</taxon>
        <taxon>Pseudomonadota</taxon>
        <taxon>Gammaproteobacteria</taxon>
        <taxon>Vibrionales</taxon>
        <taxon>Vibrionaceae</taxon>
        <taxon>Vibrio</taxon>
    </lineage>
</organism>
<sequence length="197" mass="21722">MNTKSSLTWCEVMKVTYSSLFIIALLLIKPAVSLAASSPHQIYIDTGYAELKGPLGKDDTWVTNVGYSYFFTPFIGFDVGYTDTVISTAEYVNSLDETIEAGYKGFYGGARIEHPIRNIGMLYAKGGLSHTTLEEVNVTSAPNTTIDTSGTNPYFGIGATIPSRMQPNLEFSIEYNYQDLEGDYKNSAILFGAHYRL</sequence>
<comment type="caution">
    <text evidence="3">The sequence shown here is derived from an EMBL/GenBank/DDBJ whole genome shotgun (WGS) entry which is preliminary data.</text>
</comment>
<protein>
    <submittedName>
        <fullName evidence="3">Porin family protein</fullName>
    </submittedName>
</protein>
<dbReference type="EMBL" id="JAKRRX010000134">
    <property type="protein sequence ID" value="MCW8335703.1"/>
    <property type="molecule type" value="Genomic_DNA"/>
</dbReference>
<accession>A0A9X3CH00</accession>
<dbReference type="SUPFAM" id="SSF56925">
    <property type="entry name" value="OMPA-like"/>
    <property type="match status" value="1"/>
</dbReference>
<evidence type="ECO:0000259" key="2">
    <source>
        <dbReference type="Pfam" id="PF13505"/>
    </source>
</evidence>
<evidence type="ECO:0000313" key="3">
    <source>
        <dbReference type="EMBL" id="MCW8335703.1"/>
    </source>
</evidence>
<dbReference type="RefSeq" id="WP_265688811.1">
    <property type="nucleotide sequence ID" value="NZ_JAKRRX010000134.1"/>
</dbReference>
<dbReference type="Pfam" id="PF13505">
    <property type="entry name" value="OMP_b-brl"/>
    <property type="match status" value="1"/>
</dbReference>
<keyword evidence="4" id="KW-1185">Reference proteome</keyword>
<name>A0A9X3CH00_9VIBR</name>
<evidence type="ECO:0000256" key="1">
    <source>
        <dbReference type="ARBA" id="ARBA00022729"/>
    </source>
</evidence>
<keyword evidence="1" id="KW-0732">Signal</keyword>
<dbReference type="InterPro" id="IPR011250">
    <property type="entry name" value="OMP/PagP_B-barrel"/>
</dbReference>
<gene>
    <name evidence="3" type="ORF">MD483_17985</name>
</gene>
<feature type="domain" description="Outer membrane protein beta-barrel" evidence="2">
    <location>
        <begin position="21"/>
        <end position="196"/>
    </location>
</feature>
<reference evidence="3" key="1">
    <citation type="submission" date="2022-02" db="EMBL/GenBank/DDBJ databases">
        <title>Vibrio sp. nov., a new bacterium isolated from Bohai sea, China.</title>
        <authorList>
            <person name="Yuan Y."/>
        </authorList>
    </citation>
    <scope>NUCLEOTIDE SEQUENCE</scope>
    <source>
        <strain evidence="3">DBSS07</strain>
    </source>
</reference>
<dbReference type="AlphaFoldDB" id="A0A9X3CH00"/>
<dbReference type="Gene3D" id="2.40.160.20">
    <property type="match status" value="1"/>
</dbReference>
<evidence type="ECO:0000313" key="4">
    <source>
        <dbReference type="Proteomes" id="UP001155586"/>
    </source>
</evidence>